<dbReference type="InterPro" id="IPR036047">
    <property type="entry name" value="F-box-like_dom_sf"/>
</dbReference>
<evidence type="ECO:0000256" key="3">
    <source>
        <dbReference type="SAM" id="MobiDB-lite"/>
    </source>
</evidence>
<evidence type="ECO:0000259" key="4">
    <source>
        <dbReference type="PROSITE" id="PS50181"/>
    </source>
</evidence>
<organism evidence="5 6">
    <name type="scientific">Geranomyces variabilis</name>
    <dbReference type="NCBI Taxonomy" id="109894"/>
    <lineage>
        <taxon>Eukaryota</taxon>
        <taxon>Fungi</taxon>
        <taxon>Fungi incertae sedis</taxon>
        <taxon>Chytridiomycota</taxon>
        <taxon>Chytridiomycota incertae sedis</taxon>
        <taxon>Chytridiomycetes</taxon>
        <taxon>Spizellomycetales</taxon>
        <taxon>Powellomycetaceae</taxon>
        <taxon>Geranomyces</taxon>
    </lineage>
</organism>
<feature type="compositionally biased region" description="Acidic residues" evidence="3">
    <location>
        <begin position="121"/>
        <end position="133"/>
    </location>
</feature>
<feature type="region of interest" description="Disordered" evidence="3">
    <location>
        <begin position="118"/>
        <end position="142"/>
    </location>
</feature>
<dbReference type="SUPFAM" id="SSF81383">
    <property type="entry name" value="F-box domain"/>
    <property type="match status" value="1"/>
</dbReference>
<comment type="caution">
    <text evidence="5">The sequence shown here is derived from an EMBL/GenBank/DDBJ whole genome shotgun (WGS) entry which is preliminary data.</text>
</comment>
<dbReference type="Proteomes" id="UP001212152">
    <property type="component" value="Unassembled WGS sequence"/>
</dbReference>
<dbReference type="AlphaFoldDB" id="A0AAD5TF28"/>
<sequence>MVRTAFPSQLELAIAKSSLFTMLANLPAELLACLLYRCTHADLARLSRCCRTLHNACSDDQLWKFLCARDFLFPTRVTARTVGWKVLYSRLTSPALFTWGANGDSSTLARQTTAPHHFYDEHEDDGGDEDEEQPPAYTPGSLPGRVSSLDAAECIVQVVVLGWGMLARTRTGAVFSWGRIAEWSRGYRIPKRLTNEDQRAFQISGGRDFCILLDDDCKVYWAQTADESIKLAHTNGLSAGETVVQVAGGWTHGLALTSQGRILQWPKAAQGDPKFIEAPGDGSEALWAGVAGGEGFTVAITRGGNAYKWSTSGEPLLTKVDEISAGYTHVSGAFRNYALFSPPNSTLSSSSSSSADRPVRVHSTADGTFRNVSIPPAAGFTREDDRIIQIVFGDWHTAALTQSGRVFTWGGGGGGQLGHDSYANEDEPRGVEALNSAGWFVFQISAAGWQTACLAVRTD</sequence>
<dbReference type="PROSITE" id="PS50012">
    <property type="entry name" value="RCC1_3"/>
    <property type="match status" value="2"/>
</dbReference>
<dbReference type="InterPro" id="IPR000408">
    <property type="entry name" value="Reg_chr_condens"/>
</dbReference>
<dbReference type="PANTHER" id="PTHR22870:SF408">
    <property type="entry name" value="OS09G0560450 PROTEIN"/>
    <property type="match status" value="1"/>
</dbReference>
<dbReference type="SUPFAM" id="SSF50985">
    <property type="entry name" value="RCC1/BLIP-II"/>
    <property type="match status" value="1"/>
</dbReference>
<dbReference type="PANTHER" id="PTHR22870">
    <property type="entry name" value="REGULATOR OF CHROMOSOME CONDENSATION"/>
    <property type="match status" value="1"/>
</dbReference>
<feature type="domain" description="F-box" evidence="4">
    <location>
        <begin position="20"/>
        <end position="66"/>
    </location>
</feature>
<proteinExistence type="predicted"/>
<evidence type="ECO:0000256" key="1">
    <source>
        <dbReference type="ARBA" id="ARBA00022737"/>
    </source>
</evidence>
<protein>
    <recommendedName>
        <fullName evidence="4">F-box domain-containing protein</fullName>
    </recommendedName>
</protein>
<name>A0AAD5TF28_9FUNG</name>
<evidence type="ECO:0000313" key="5">
    <source>
        <dbReference type="EMBL" id="KAJ3170928.1"/>
    </source>
</evidence>
<dbReference type="InterPro" id="IPR009091">
    <property type="entry name" value="RCC1/BLIP-II"/>
</dbReference>
<keyword evidence="6" id="KW-1185">Reference proteome</keyword>
<dbReference type="Pfam" id="PF00415">
    <property type="entry name" value="RCC1"/>
    <property type="match status" value="1"/>
</dbReference>
<dbReference type="Gene3D" id="2.130.10.30">
    <property type="entry name" value="Regulator of chromosome condensation 1/beta-lactamase-inhibitor protein II"/>
    <property type="match status" value="2"/>
</dbReference>
<dbReference type="EMBL" id="JADGJQ010000090">
    <property type="protein sequence ID" value="KAJ3170928.1"/>
    <property type="molecule type" value="Genomic_DNA"/>
</dbReference>
<accession>A0AAD5TF28</accession>
<dbReference type="InterPro" id="IPR051210">
    <property type="entry name" value="Ub_ligase/GEF_domain"/>
</dbReference>
<dbReference type="PROSITE" id="PS50181">
    <property type="entry name" value="FBOX"/>
    <property type="match status" value="1"/>
</dbReference>
<dbReference type="InterPro" id="IPR001810">
    <property type="entry name" value="F-box_dom"/>
</dbReference>
<evidence type="ECO:0000256" key="2">
    <source>
        <dbReference type="PROSITE-ProRule" id="PRU00235"/>
    </source>
</evidence>
<gene>
    <name evidence="5" type="ORF">HDU87_008630</name>
</gene>
<dbReference type="Pfam" id="PF12937">
    <property type="entry name" value="F-box-like"/>
    <property type="match status" value="1"/>
</dbReference>
<evidence type="ECO:0000313" key="6">
    <source>
        <dbReference type="Proteomes" id="UP001212152"/>
    </source>
</evidence>
<dbReference type="Gene3D" id="1.20.1280.50">
    <property type="match status" value="1"/>
</dbReference>
<reference evidence="5" key="1">
    <citation type="submission" date="2020-05" db="EMBL/GenBank/DDBJ databases">
        <title>Phylogenomic resolution of chytrid fungi.</title>
        <authorList>
            <person name="Stajich J.E."/>
            <person name="Amses K."/>
            <person name="Simmons R."/>
            <person name="Seto K."/>
            <person name="Myers J."/>
            <person name="Bonds A."/>
            <person name="Quandt C.A."/>
            <person name="Barry K."/>
            <person name="Liu P."/>
            <person name="Grigoriev I."/>
            <person name="Longcore J.E."/>
            <person name="James T.Y."/>
        </authorList>
    </citation>
    <scope>NUCLEOTIDE SEQUENCE</scope>
    <source>
        <strain evidence="5">JEL0379</strain>
    </source>
</reference>
<feature type="repeat" description="RCC1" evidence="2">
    <location>
        <begin position="404"/>
        <end position="457"/>
    </location>
</feature>
<feature type="repeat" description="RCC1" evidence="2">
    <location>
        <begin position="172"/>
        <end position="216"/>
    </location>
</feature>
<keyword evidence="1" id="KW-0677">Repeat</keyword>